<dbReference type="InterPro" id="IPR004868">
    <property type="entry name" value="DNA-dir_DNA_pol_B_mt/vir"/>
</dbReference>
<keyword evidence="7" id="KW-0238">DNA-binding</keyword>
<organism evidence="10 11">
    <name type="scientific">Romanomermis culicivorax</name>
    <name type="common">Nematode worm</name>
    <dbReference type="NCBI Taxonomy" id="13658"/>
    <lineage>
        <taxon>Eukaryota</taxon>
        <taxon>Metazoa</taxon>
        <taxon>Ecdysozoa</taxon>
        <taxon>Nematoda</taxon>
        <taxon>Enoplea</taxon>
        <taxon>Dorylaimia</taxon>
        <taxon>Mermithida</taxon>
        <taxon>Mermithoidea</taxon>
        <taxon>Mermithidae</taxon>
        <taxon>Romanomermis</taxon>
    </lineage>
</organism>
<evidence type="ECO:0000256" key="6">
    <source>
        <dbReference type="ARBA" id="ARBA00022932"/>
    </source>
</evidence>
<keyword evidence="5" id="KW-0235">DNA replication</keyword>
<dbReference type="GO" id="GO:0000166">
    <property type="term" value="F:nucleotide binding"/>
    <property type="evidence" value="ECO:0007669"/>
    <property type="project" value="InterPro"/>
</dbReference>
<comment type="similarity">
    <text evidence="1">Belongs to the DNA polymerase type-B family.</text>
</comment>
<dbReference type="Pfam" id="PF03175">
    <property type="entry name" value="DNA_pol_B_2"/>
    <property type="match status" value="1"/>
</dbReference>
<dbReference type="SUPFAM" id="SSF56672">
    <property type="entry name" value="DNA/RNA polymerases"/>
    <property type="match status" value="1"/>
</dbReference>
<dbReference type="EC" id="2.7.7.7" evidence="2"/>
<reference evidence="11" key="1">
    <citation type="submission" date="2022-11" db="UniProtKB">
        <authorList>
            <consortium name="WormBaseParasite"/>
        </authorList>
    </citation>
    <scope>IDENTIFICATION</scope>
</reference>
<sequence length="113" mass="13139">MEMHFWGVVQMQSNGIIKLDEILMVHMHSKLIMWMFAACTHISTNMICKNLGKQAIAKKMLNSFWGKFGQHNNFLKTIILDNREEYSSIIFDHMNLVKSINLINDTSEAITYT</sequence>
<name>A0A915L1G7_ROMCU</name>
<dbReference type="GO" id="GO:0003677">
    <property type="term" value="F:DNA binding"/>
    <property type="evidence" value="ECO:0007669"/>
    <property type="project" value="UniProtKB-KW"/>
</dbReference>
<evidence type="ECO:0000256" key="5">
    <source>
        <dbReference type="ARBA" id="ARBA00022705"/>
    </source>
</evidence>
<dbReference type="InterPro" id="IPR043502">
    <property type="entry name" value="DNA/RNA_pol_sf"/>
</dbReference>
<keyword evidence="6" id="KW-0239">DNA-directed DNA polymerase</keyword>
<comment type="catalytic activity">
    <reaction evidence="8">
        <text>DNA(n) + a 2'-deoxyribonucleoside 5'-triphosphate = DNA(n+1) + diphosphate</text>
        <dbReference type="Rhea" id="RHEA:22508"/>
        <dbReference type="Rhea" id="RHEA-COMP:17339"/>
        <dbReference type="Rhea" id="RHEA-COMP:17340"/>
        <dbReference type="ChEBI" id="CHEBI:33019"/>
        <dbReference type="ChEBI" id="CHEBI:61560"/>
        <dbReference type="ChEBI" id="CHEBI:173112"/>
        <dbReference type="EC" id="2.7.7.7"/>
    </reaction>
</comment>
<evidence type="ECO:0000313" key="10">
    <source>
        <dbReference type="Proteomes" id="UP000887565"/>
    </source>
</evidence>
<evidence type="ECO:0000313" key="11">
    <source>
        <dbReference type="WBParaSite" id="nRc.2.0.1.t44321-RA"/>
    </source>
</evidence>
<evidence type="ECO:0000256" key="2">
    <source>
        <dbReference type="ARBA" id="ARBA00012417"/>
    </source>
</evidence>
<dbReference type="AlphaFoldDB" id="A0A915L1G7"/>
<dbReference type="GO" id="GO:0006260">
    <property type="term" value="P:DNA replication"/>
    <property type="evidence" value="ECO:0007669"/>
    <property type="project" value="UniProtKB-KW"/>
</dbReference>
<dbReference type="Proteomes" id="UP000887565">
    <property type="component" value="Unplaced"/>
</dbReference>
<protein>
    <recommendedName>
        <fullName evidence="2">DNA-directed DNA polymerase</fullName>
        <ecNumber evidence="2">2.7.7.7</ecNumber>
    </recommendedName>
</protein>
<dbReference type="Gene3D" id="1.10.287.690">
    <property type="entry name" value="Helix hairpin bin"/>
    <property type="match status" value="1"/>
</dbReference>
<accession>A0A915L1G7</accession>
<dbReference type="WBParaSite" id="nRc.2.0.1.t44321-RA">
    <property type="protein sequence ID" value="nRc.2.0.1.t44321-RA"/>
    <property type="gene ID" value="nRc.2.0.1.g44321"/>
</dbReference>
<evidence type="ECO:0000256" key="8">
    <source>
        <dbReference type="ARBA" id="ARBA00049244"/>
    </source>
</evidence>
<proteinExistence type="inferred from homology"/>
<evidence type="ECO:0000259" key="9">
    <source>
        <dbReference type="Pfam" id="PF03175"/>
    </source>
</evidence>
<feature type="domain" description="DNA-directed DNA polymerase family B mitochondria/virus" evidence="9">
    <location>
        <begin position="48"/>
        <end position="107"/>
    </location>
</feature>
<evidence type="ECO:0000256" key="4">
    <source>
        <dbReference type="ARBA" id="ARBA00022695"/>
    </source>
</evidence>
<dbReference type="GO" id="GO:0003887">
    <property type="term" value="F:DNA-directed DNA polymerase activity"/>
    <property type="evidence" value="ECO:0007669"/>
    <property type="project" value="UniProtKB-KW"/>
</dbReference>
<keyword evidence="3" id="KW-0808">Transferase</keyword>
<keyword evidence="10" id="KW-1185">Reference proteome</keyword>
<keyword evidence="4" id="KW-0548">Nucleotidyltransferase</keyword>
<evidence type="ECO:0000256" key="3">
    <source>
        <dbReference type="ARBA" id="ARBA00022679"/>
    </source>
</evidence>
<evidence type="ECO:0000256" key="7">
    <source>
        <dbReference type="ARBA" id="ARBA00023125"/>
    </source>
</evidence>
<evidence type="ECO:0000256" key="1">
    <source>
        <dbReference type="ARBA" id="ARBA00005755"/>
    </source>
</evidence>